<evidence type="ECO:0000313" key="10">
    <source>
        <dbReference type="EMBL" id="CUP10929.1"/>
    </source>
</evidence>
<dbReference type="Proteomes" id="UP000095544">
    <property type="component" value="Unassembled WGS sequence"/>
</dbReference>
<feature type="domain" description="Polymerase/histidinol phosphatase N-terminal" evidence="9">
    <location>
        <begin position="4"/>
        <end position="90"/>
    </location>
</feature>
<keyword evidence="5 8" id="KW-0378">Hydrolase</keyword>
<proteinExistence type="inferred from homology"/>
<dbReference type="EMBL" id="CYZU01000057">
    <property type="protein sequence ID" value="CUP10929.1"/>
    <property type="molecule type" value="Genomic_DNA"/>
</dbReference>
<dbReference type="PANTHER" id="PTHR21039">
    <property type="entry name" value="HISTIDINOL PHOSPHATASE-RELATED"/>
    <property type="match status" value="1"/>
</dbReference>
<dbReference type="NCBIfam" id="TIGR01856">
    <property type="entry name" value="hisJ_fam"/>
    <property type="match status" value="1"/>
</dbReference>
<dbReference type="AlphaFoldDB" id="A0A174KP33"/>
<evidence type="ECO:0000313" key="11">
    <source>
        <dbReference type="Proteomes" id="UP000095544"/>
    </source>
</evidence>
<dbReference type="InterPro" id="IPR010140">
    <property type="entry name" value="Histidinol_P_phosphatase_HisJ"/>
</dbReference>
<organism evidence="10 11">
    <name type="scientific">Faecalicatena contorta</name>
    <dbReference type="NCBI Taxonomy" id="39482"/>
    <lineage>
        <taxon>Bacteria</taxon>
        <taxon>Bacillati</taxon>
        <taxon>Bacillota</taxon>
        <taxon>Clostridia</taxon>
        <taxon>Lachnospirales</taxon>
        <taxon>Lachnospiraceae</taxon>
        <taxon>Faecalicatena</taxon>
    </lineage>
</organism>
<dbReference type="GO" id="GO:0005737">
    <property type="term" value="C:cytoplasm"/>
    <property type="evidence" value="ECO:0007669"/>
    <property type="project" value="TreeGrafter"/>
</dbReference>
<keyword evidence="6 8" id="KW-0368">Histidine biosynthesis</keyword>
<comment type="similarity">
    <text evidence="2 8">Belongs to the PHP hydrolase family. HisK subfamily.</text>
</comment>
<dbReference type="SUPFAM" id="SSF89550">
    <property type="entry name" value="PHP domain-like"/>
    <property type="match status" value="1"/>
</dbReference>
<sequence>MITSDFHMHTNFSIDSDISPRDMIEGALAKGLTTICITDHNDKDYPVHEDIGMEGSLFELDRYFQELGSLREEYADRIDVRIGIEIGLQPHLGEYYKELVSQYPFDFVIGSVHVVNGEDPYYQKMFETRTDEDAYRETFEVTLEDIESVQDFDVLGHIDYVVRYGKKQAQEYSYRKYADILDEILKKVISMGKGIEMNMAGFKYGLGFCHPHPDVIRRYRELGGEVITIGADGHRPEHIAYDFQKAGDILKGCGFKYYTEFKSRTPIFQQLP</sequence>
<dbReference type="GO" id="GO:0000105">
    <property type="term" value="P:L-histidine biosynthetic process"/>
    <property type="evidence" value="ECO:0007669"/>
    <property type="project" value="UniProtKB-UniRule"/>
</dbReference>
<keyword evidence="4 8" id="KW-0028">Amino-acid biosynthesis</keyword>
<evidence type="ECO:0000256" key="4">
    <source>
        <dbReference type="ARBA" id="ARBA00022605"/>
    </source>
</evidence>
<evidence type="ECO:0000259" key="9">
    <source>
        <dbReference type="SMART" id="SM00481"/>
    </source>
</evidence>
<evidence type="ECO:0000256" key="8">
    <source>
        <dbReference type="RuleBase" id="RU366003"/>
    </source>
</evidence>
<evidence type="ECO:0000256" key="1">
    <source>
        <dbReference type="ARBA" id="ARBA00004970"/>
    </source>
</evidence>
<dbReference type="Gene3D" id="3.20.20.140">
    <property type="entry name" value="Metal-dependent hydrolases"/>
    <property type="match status" value="1"/>
</dbReference>
<gene>
    <name evidence="10" type="ORF">ERS852491_04296</name>
</gene>
<dbReference type="UniPathway" id="UPA00031">
    <property type="reaction ID" value="UER00013"/>
</dbReference>
<comment type="pathway">
    <text evidence="1 8">Amino-acid biosynthesis; L-histidine biosynthesis; L-histidine from 5-phospho-alpha-D-ribose 1-diphosphate: step 8/9.</text>
</comment>
<evidence type="ECO:0000256" key="5">
    <source>
        <dbReference type="ARBA" id="ARBA00022801"/>
    </source>
</evidence>
<dbReference type="GO" id="GO:0004401">
    <property type="term" value="F:histidinol-phosphatase activity"/>
    <property type="evidence" value="ECO:0007669"/>
    <property type="project" value="UniProtKB-UniRule"/>
</dbReference>
<evidence type="ECO:0000256" key="2">
    <source>
        <dbReference type="ARBA" id="ARBA00009152"/>
    </source>
</evidence>
<evidence type="ECO:0000256" key="6">
    <source>
        <dbReference type="ARBA" id="ARBA00023102"/>
    </source>
</evidence>
<dbReference type="InterPro" id="IPR003141">
    <property type="entry name" value="Pol/His_phosphatase_N"/>
</dbReference>
<dbReference type="PANTHER" id="PTHR21039:SF0">
    <property type="entry name" value="HISTIDINOL-PHOSPHATASE"/>
    <property type="match status" value="1"/>
</dbReference>
<dbReference type="STRING" id="39482.ERS852491_04296"/>
<evidence type="ECO:0000256" key="7">
    <source>
        <dbReference type="ARBA" id="ARBA00049158"/>
    </source>
</evidence>
<comment type="catalytic activity">
    <reaction evidence="7 8">
        <text>L-histidinol phosphate + H2O = L-histidinol + phosphate</text>
        <dbReference type="Rhea" id="RHEA:14465"/>
        <dbReference type="ChEBI" id="CHEBI:15377"/>
        <dbReference type="ChEBI" id="CHEBI:43474"/>
        <dbReference type="ChEBI" id="CHEBI:57699"/>
        <dbReference type="ChEBI" id="CHEBI:57980"/>
        <dbReference type="EC" id="3.1.3.15"/>
    </reaction>
</comment>
<dbReference type="InterPro" id="IPR004013">
    <property type="entry name" value="PHP_dom"/>
</dbReference>
<dbReference type="OrthoDB" id="9775255at2"/>
<evidence type="ECO:0000256" key="3">
    <source>
        <dbReference type="ARBA" id="ARBA00013085"/>
    </source>
</evidence>
<dbReference type="InterPro" id="IPR016195">
    <property type="entry name" value="Pol/histidinol_Pase-like"/>
</dbReference>
<dbReference type="RefSeq" id="WP_055154923.1">
    <property type="nucleotide sequence ID" value="NZ_CYZU01000057.1"/>
</dbReference>
<dbReference type="Pfam" id="PF02811">
    <property type="entry name" value="PHP"/>
    <property type="match status" value="1"/>
</dbReference>
<accession>A0A174KP33</accession>
<protein>
    <recommendedName>
        <fullName evidence="3 8">Histidinol-phosphatase</fullName>
        <shortName evidence="8">HolPase</shortName>
        <ecNumber evidence="3 8">3.1.3.15</ecNumber>
    </recommendedName>
</protein>
<reference evidence="10 11" key="1">
    <citation type="submission" date="2015-09" db="EMBL/GenBank/DDBJ databases">
        <authorList>
            <consortium name="Pathogen Informatics"/>
        </authorList>
    </citation>
    <scope>NUCLEOTIDE SEQUENCE [LARGE SCALE GENOMIC DNA]</scope>
    <source>
        <strain evidence="10 11">2789STDY5834876</strain>
    </source>
</reference>
<dbReference type="EC" id="3.1.3.15" evidence="3 8"/>
<name>A0A174KP33_9FIRM</name>
<dbReference type="SMART" id="SM00481">
    <property type="entry name" value="POLIIIAc"/>
    <property type="match status" value="1"/>
</dbReference>